<dbReference type="Proteomes" id="UP000093510">
    <property type="component" value="Unassembled WGS sequence"/>
</dbReference>
<proteinExistence type="predicted"/>
<evidence type="ECO:0000313" key="1">
    <source>
        <dbReference type="EMBL" id="OCB74828.1"/>
    </source>
</evidence>
<gene>
    <name evidence="1" type="ORF">LPBF_09445</name>
</gene>
<reference evidence="1 2" key="1">
    <citation type="submission" date="2016-03" db="EMBL/GenBank/DDBJ databases">
        <authorList>
            <person name="Ploux O."/>
        </authorList>
    </citation>
    <scope>NUCLEOTIDE SEQUENCE [LARGE SCALE GENOMIC DNA]</scope>
    <source>
        <strain evidence="1 2">LPB0076</strain>
    </source>
</reference>
<protein>
    <submittedName>
        <fullName evidence="1">Uncharacterized protein</fullName>
    </submittedName>
</protein>
<dbReference type="RefSeq" id="WP_066335575.1">
    <property type="nucleotide sequence ID" value="NZ_CP017688.1"/>
</dbReference>
<dbReference type="STRING" id="1763534.GCA_001831475_02259"/>
<sequence length="118" mass="13402">MLLLGGANKLQASLQYTQTTPHLESVFFKNTQIKISNKSQDTNLIEETNTEIEEEGCFDVSKKNVLDAKQTNNKYYLPWYQNLCAVAMLAKEVSILKSTTSFCGYSSPIFARQRVLRI</sequence>
<keyword evidence="2" id="KW-1185">Reference proteome</keyword>
<dbReference type="EMBL" id="LVEP01000036">
    <property type="protein sequence ID" value="OCB74828.1"/>
    <property type="molecule type" value="Genomic_DNA"/>
</dbReference>
<organism evidence="1 2">
    <name type="scientific">Flavobacterium crassostreae</name>
    <dbReference type="NCBI Taxonomy" id="1763534"/>
    <lineage>
        <taxon>Bacteria</taxon>
        <taxon>Pseudomonadati</taxon>
        <taxon>Bacteroidota</taxon>
        <taxon>Flavobacteriia</taxon>
        <taxon>Flavobacteriales</taxon>
        <taxon>Flavobacteriaceae</taxon>
        <taxon>Flavobacterium</taxon>
    </lineage>
</organism>
<dbReference type="OrthoDB" id="1367991at2"/>
<name>A0A1B9DYS1_9FLAO</name>
<evidence type="ECO:0000313" key="2">
    <source>
        <dbReference type="Proteomes" id="UP000093510"/>
    </source>
</evidence>
<dbReference type="AlphaFoldDB" id="A0A1B9DYS1"/>
<accession>A0A1B9DYS1</accession>
<comment type="caution">
    <text evidence="1">The sequence shown here is derived from an EMBL/GenBank/DDBJ whole genome shotgun (WGS) entry which is preliminary data.</text>
</comment>